<dbReference type="HOGENOM" id="CLU_2961591_0_0_1"/>
<dbReference type="InParanoid" id="Q0TWR5"/>
<proteinExistence type="predicted"/>
<dbReference type="RefSeq" id="XP_001806128.1">
    <property type="nucleotide sequence ID" value="XM_001806076.1"/>
</dbReference>
<dbReference type="EMBL" id="CH445366">
    <property type="protein sequence ID" value="EAT76576.1"/>
    <property type="molecule type" value="Genomic_DNA"/>
</dbReference>
<dbReference type="KEGG" id="pno:SNOG_15997"/>
<dbReference type="AlphaFoldDB" id="Q0TWR5"/>
<evidence type="ECO:0000313" key="1">
    <source>
        <dbReference type="EMBL" id="EAT76576.1"/>
    </source>
</evidence>
<name>Q0TWR5_PHANO</name>
<reference evidence="2" key="1">
    <citation type="journal article" date="2007" name="Plant Cell">
        <title>Dothideomycete-plant interactions illuminated by genome sequencing and EST analysis of the wheat pathogen Stagonospora nodorum.</title>
        <authorList>
            <person name="Hane J.K."/>
            <person name="Lowe R.G."/>
            <person name="Solomon P.S."/>
            <person name="Tan K.C."/>
            <person name="Schoch C.L."/>
            <person name="Spatafora J.W."/>
            <person name="Crous P.W."/>
            <person name="Kodira C."/>
            <person name="Birren B.W."/>
            <person name="Galagan J.E."/>
            <person name="Torriani S.F."/>
            <person name="McDonald B.A."/>
            <person name="Oliver R.P."/>
        </authorList>
    </citation>
    <scope>NUCLEOTIDE SEQUENCE [LARGE SCALE GENOMIC DNA]</scope>
    <source>
        <strain evidence="2">SN15 / ATCC MYA-4574 / FGSC 10173</strain>
    </source>
</reference>
<evidence type="ECO:0000313" key="2">
    <source>
        <dbReference type="Proteomes" id="UP000001055"/>
    </source>
</evidence>
<sequence length="59" mass="6475">MAMVMAMRRCKEMEDCSTRTLCPSSPARGGVVVVVPEAIFEEFGCWLVVPALASLRTIK</sequence>
<dbReference type="Proteomes" id="UP000001055">
    <property type="component" value="Unassembled WGS sequence"/>
</dbReference>
<gene>
    <name evidence="1" type="ORF">SNOG_15997</name>
</gene>
<accession>Q0TWR5</accession>
<organism evidence="1 2">
    <name type="scientific">Phaeosphaeria nodorum (strain SN15 / ATCC MYA-4574 / FGSC 10173)</name>
    <name type="common">Glume blotch fungus</name>
    <name type="synonym">Parastagonospora nodorum</name>
    <dbReference type="NCBI Taxonomy" id="321614"/>
    <lineage>
        <taxon>Eukaryota</taxon>
        <taxon>Fungi</taxon>
        <taxon>Dikarya</taxon>
        <taxon>Ascomycota</taxon>
        <taxon>Pezizomycotina</taxon>
        <taxon>Dothideomycetes</taxon>
        <taxon>Pleosporomycetidae</taxon>
        <taxon>Pleosporales</taxon>
        <taxon>Pleosporineae</taxon>
        <taxon>Phaeosphaeriaceae</taxon>
        <taxon>Parastagonospora</taxon>
    </lineage>
</organism>
<dbReference type="GeneID" id="5983058"/>
<protein>
    <submittedName>
        <fullName evidence="1">Uncharacterized protein</fullName>
    </submittedName>
</protein>